<dbReference type="AlphaFoldDB" id="A0A9D2P8I0"/>
<gene>
    <name evidence="1" type="ORF">H9703_05340</name>
</gene>
<dbReference type="Proteomes" id="UP000823906">
    <property type="component" value="Unassembled WGS sequence"/>
</dbReference>
<reference evidence="1" key="1">
    <citation type="journal article" date="2021" name="PeerJ">
        <title>Extensive microbial diversity within the chicken gut microbiome revealed by metagenomics and culture.</title>
        <authorList>
            <person name="Gilroy R."/>
            <person name="Ravi A."/>
            <person name="Getino M."/>
            <person name="Pursley I."/>
            <person name="Horton D.L."/>
            <person name="Alikhan N.F."/>
            <person name="Baker D."/>
            <person name="Gharbi K."/>
            <person name="Hall N."/>
            <person name="Watson M."/>
            <person name="Adriaenssens E.M."/>
            <person name="Foster-Nyarko E."/>
            <person name="Jarju S."/>
            <person name="Secka A."/>
            <person name="Antonio M."/>
            <person name="Oren A."/>
            <person name="Chaudhuri R.R."/>
            <person name="La Ragione R."/>
            <person name="Hildebrand F."/>
            <person name="Pallen M.J."/>
        </authorList>
    </citation>
    <scope>NUCLEOTIDE SEQUENCE</scope>
    <source>
        <strain evidence="1">ChiSjej5B23-2810</strain>
    </source>
</reference>
<accession>A0A9D2P8I0</accession>
<organism evidence="1 2">
    <name type="scientific">Candidatus Faecalibacterium faecigallinarum</name>
    <dbReference type="NCBI Taxonomy" id="2838577"/>
    <lineage>
        <taxon>Bacteria</taxon>
        <taxon>Bacillati</taxon>
        <taxon>Bacillota</taxon>
        <taxon>Clostridia</taxon>
        <taxon>Eubacteriales</taxon>
        <taxon>Oscillospiraceae</taxon>
        <taxon>Faecalibacterium</taxon>
    </lineage>
</organism>
<name>A0A9D2P8I0_9FIRM</name>
<evidence type="ECO:0000313" key="2">
    <source>
        <dbReference type="Proteomes" id="UP000823906"/>
    </source>
</evidence>
<sequence>MKKRLFVRRPATVEEMQWARDHCCEECGVNAAISVEKVIKHHNRDSVTETIDLLLITSNGEALQVRNLSPAELTAAVMQRTVGFSSGVCFNPTSFNNSIIPLVEEQILNRSISVEDQYHFSGRDPEKVQYVCRDGTLLTPLENITSESLIKVPDRVSIFKLLDYLIRVAPNYIAIYILALRALASMLSSPALEGKQKPSFGIVLLGETGSKKTSLVKALCYMDEQPYNAVNFKWTPAAVQEKLKDVQDDIVLADDMYPAKITSEKNQQREMFSLLIRATGDDIGSRQKMQGGTVTTGKTSSLFIATAEQLILFSESDIWRIFIPNIRKDDVDKDALTWLQEHPDVIRFYSRLFIQWFPLNDDRVAKLYEDYISTRTTIRDRKPELPDRLVSNCAWLEAAILVIDDFLNEISSVQTLTEEDYTVWMNWDEYYRPNSLHNIETIITHQYGRYGSGGDADTATFTQIMDVIKAMRDDGVPLFIPLAKGERGVHIAPASDKALGFYWVSDHSYIYLKTDALMKAVGDYCHDNGSDLAVPSGKVFRTMLDQNGLFVKQQHGKNRTKELSVNGTRYKVTVVFRDELEKWIGYIEQK</sequence>
<dbReference type="EMBL" id="DWWN01000035">
    <property type="protein sequence ID" value="HJC45544.1"/>
    <property type="molecule type" value="Genomic_DNA"/>
</dbReference>
<reference evidence="1" key="2">
    <citation type="submission" date="2021-04" db="EMBL/GenBank/DDBJ databases">
        <authorList>
            <person name="Gilroy R."/>
        </authorList>
    </citation>
    <scope>NUCLEOTIDE SEQUENCE</scope>
    <source>
        <strain evidence="1">ChiSjej5B23-2810</strain>
    </source>
</reference>
<comment type="caution">
    <text evidence="1">The sequence shown here is derived from an EMBL/GenBank/DDBJ whole genome shotgun (WGS) entry which is preliminary data.</text>
</comment>
<evidence type="ECO:0008006" key="3">
    <source>
        <dbReference type="Google" id="ProtNLM"/>
    </source>
</evidence>
<evidence type="ECO:0000313" key="1">
    <source>
        <dbReference type="EMBL" id="HJC45544.1"/>
    </source>
</evidence>
<protein>
    <recommendedName>
        <fullName evidence="3">DUF927 domain-containing protein</fullName>
    </recommendedName>
</protein>
<proteinExistence type="predicted"/>